<dbReference type="Proteomes" id="UP000076512">
    <property type="component" value="Unassembled WGS sequence"/>
</dbReference>
<dbReference type="EMBL" id="LWGR01000005">
    <property type="protein sequence ID" value="KZM74275.1"/>
    <property type="molecule type" value="Genomic_DNA"/>
</dbReference>
<name>A0A161WMG7_9NOCA</name>
<accession>A0A161WMG7</accession>
<organism evidence="1 2">
    <name type="scientific">Nocardia terpenica</name>
    <dbReference type="NCBI Taxonomy" id="455432"/>
    <lineage>
        <taxon>Bacteria</taxon>
        <taxon>Bacillati</taxon>
        <taxon>Actinomycetota</taxon>
        <taxon>Actinomycetes</taxon>
        <taxon>Mycobacteriales</taxon>
        <taxon>Nocardiaceae</taxon>
        <taxon>Nocardia</taxon>
    </lineage>
</organism>
<reference evidence="1 2" key="1">
    <citation type="submission" date="2016-04" db="EMBL/GenBank/DDBJ databases">
        <authorList>
            <person name="Evans L.H."/>
            <person name="Alamgir A."/>
            <person name="Owens N."/>
            <person name="Weber N.D."/>
            <person name="Virtaneva K."/>
            <person name="Barbian K."/>
            <person name="Babar A."/>
            <person name="Rosenke K."/>
        </authorList>
    </citation>
    <scope>NUCLEOTIDE SEQUENCE [LARGE SCALE GENOMIC DNA]</scope>
    <source>
        <strain evidence="1 2">IFM 0406</strain>
    </source>
</reference>
<proteinExistence type="predicted"/>
<protein>
    <submittedName>
        <fullName evidence="1">Uncharacterized protein</fullName>
    </submittedName>
</protein>
<gene>
    <name evidence="1" type="ORF">AWN90_24545</name>
</gene>
<comment type="caution">
    <text evidence="1">The sequence shown here is derived from an EMBL/GenBank/DDBJ whole genome shotgun (WGS) entry which is preliminary data.</text>
</comment>
<sequence>MECNPFRLYTPKRTSTLDTELSAAYIEHFWRIPASAIRSERIGGWLVHTERGSRVHAWACRADLPGEWFRMTSWLHTLGDSQPGGFL</sequence>
<dbReference type="RefSeq" id="WP_067587411.1">
    <property type="nucleotide sequence ID" value="NZ_JABMCZ010000005.1"/>
</dbReference>
<evidence type="ECO:0000313" key="1">
    <source>
        <dbReference type="EMBL" id="KZM74275.1"/>
    </source>
</evidence>
<keyword evidence="2" id="KW-1185">Reference proteome</keyword>
<evidence type="ECO:0000313" key="2">
    <source>
        <dbReference type="Proteomes" id="UP000076512"/>
    </source>
</evidence>
<dbReference type="AlphaFoldDB" id="A0A161WMG7"/>